<evidence type="ECO:0000256" key="4">
    <source>
        <dbReference type="ARBA" id="ARBA00022989"/>
    </source>
</evidence>
<feature type="transmembrane region" description="Helical" evidence="7">
    <location>
        <begin position="90"/>
        <end position="110"/>
    </location>
</feature>
<dbReference type="Pfam" id="PF00563">
    <property type="entry name" value="EAL"/>
    <property type="match status" value="1"/>
</dbReference>
<keyword evidence="5 7" id="KW-0472">Membrane</keyword>
<dbReference type="InterPro" id="IPR007895">
    <property type="entry name" value="MASE1"/>
</dbReference>
<dbReference type="CDD" id="cd00130">
    <property type="entry name" value="PAS"/>
    <property type="match status" value="2"/>
</dbReference>
<dbReference type="SMART" id="SM00052">
    <property type="entry name" value="EAL"/>
    <property type="match status" value="1"/>
</dbReference>
<evidence type="ECO:0000259" key="10">
    <source>
        <dbReference type="PROSITE" id="PS50883"/>
    </source>
</evidence>
<gene>
    <name evidence="12" type="ORF">F2P44_00210</name>
</gene>
<dbReference type="Pfam" id="PF05231">
    <property type="entry name" value="MASE1"/>
    <property type="match status" value="1"/>
</dbReference>
<dbReference type="Pfam" id="PF00990">
    <property type="entry name" value="GGDEF"/>
    <property type="match status" value="1"/>
</dbReference>
<protein>
    <submittedName>
        <fullName evidence="12">EAL domain-containing protein</fullName>
    </submittedName>
</protein>
<accession>A0ABX0N494</accession>
<dbReference type="Gene3D" id="3.20.20.450">
    <property type="entry name" value="EAL domain"/>
    <property type="match status" value="1"/>
</dbReference>
<keyword evidence="4 7" id="KW-1133">Transmembrane helix</keyword>
<evidence type="ECO:0000256" key="5">
    <source>
        <dbReference type="ARBA" id="ARBA00023136"/>
    </source>
</evidence>
<dbReference type="NCBIfam" id="TIGR00229">
    <property type="entry name" value="sensory_box"/>
    <property type="match status" value="2"/>
</dbReference>
<dbReference type="SMART" id="SM00086">
    <property type="entry name" value="PAC"/>
    <property type="match status" value="2"/>
</dbReference>
<dbReference type="PROSITE" id="PS50112">
    <property type="entry name" value="PAS"/>
    <property type="match status" value="2"/>
</dbReference>
<evidence type="ECO:0000256" key="2">
    <source>
        <dbReference type="ARBA" id="ARBA00022475"/>
    </source>
</evidence>
<dbReference type="Proteomes" id="UP000621455">
    <property type="component" value="Unassembled WGS sequence"/>
</dbReference>
<comment type="subcellular location">
    <subcellularLocation>
        <location evidence="1">Cell membrane</location>
        <topology evidence="1">Multi-pass membrane protein</topology>
    </subcellularLocation>
</comment>
<feature type="domain" description="EAL" evidence="10">
    <location>
        <begin position="729"/>
        <end position="983"/>
    </location>
</feature>
<keyword evidence="2" id="KW-1003">Cell membrane</keyword>
<evidence type="ECO:0000256" key="6">
    <source>
        <dbReference type="SAM" id="MobiDB-lite"/>
    </source>
</evidence>
<dbReference type="SUPFAM" id="SSF141868">
    <property type="entry name" value="EAL domain-like"/>
    <property type="match status" value="1"/>
</dbReference>
<evidence type="ECO:0000313" key="13">
    <source>
        <dbReference type="Proteomes" id="UP000621455"/>
    </source>
</evidence>
<evidence type="ECO:0000259" key="11">
    <source>
        <dbReference type="PROSITE" id="PS50887"/>
    </source>
</evidence>
<dbReference type="InterPro" id="IPR000700">
    <property type="entry name" value="PAS-assoc_C"/>
</dbReference>
<dbReference type="InterPro" id="IPR001610">
    <property type="entry name" value="PAC"/>
</dbReference>
<dbReference type="InterPro" id="IPR052155">
    <property type="entry name" value="Biofilm_reg_signaling"/>
</dbReference>
<feature type="transmembrane region" description="Helical" evidence="7">
    <location>
        <begin position="38"/>
        <end position="60"/>
    </location>
</feature>
<dbReference type="SUPFAM" id="SSF55785">
    <property type="entry name" value="PYP-like sensor domain (PAS domain)"/>
    <property type="match status" value="2"/>
</dbReference>
<dbReference type="InterPro" id="IPR035965">
    <property type="entry name" value="PAS-like_dom_sf"/>
</dbReference>
<dbReference type="CDD" id="cd01948">
    <property type="entry name" value="EAL"/>
    <property type="match status" value="1"/>
</dbReference>
<keyword evidence="13" id="KW-1185">Reference proteome</keyword>
<dbReference type="NCBIfam" id="TIGR00254">
    <property type="entry name" value="GGDEF"/>
    <property type="match status" value="1"/>
</dbReference>
<dbReference type="InterPro" id="IPR000160">
    <property type="entry name" value="GGDEF_dom"/>
</dbReference>
<keyword evidence="3 7" id="KW-0812">Transmembrane</keyword>
<dbReference type="PROSITE" id="PS50113">
    <property type="entry name" value="PAC"/>
    <property type="match status" value="2"/>
</dbReference>
<feature type="domain" description="PAS" evidence="8">
    <location>
        <begin position="431"/>
        <end position="503"/>
    </location>
</feature>
<dbReference type="PANTHER" id="PTHR44757">
    <property type="entry name" value="DIGUANYLATE CYCLASE DGCP"/>
    <property type="match status" value="1"/>
</dbReference>
<feature type="transmembrane region" description="Helical" evidence="7">
    <location>
        <begin position="191"/>
        <end position="213"/>
    </location>
</feature>
<dbReference type="SMART" id="SM00091">
    <property type="entry name" value="PAS"/>
    <property type="match status" value="2"/>
</dbReference>
<feature type="domain" description="GGDEF" evidence="11">
    <location>
        <begin position="587"/>
        <end position="720"/>
    </location>
</feature>
<feature type="compositionally biased region" description="Basic and acidic residues" evidence="6">
    <location>
        <begin position="1"/>
        <end position="11"/>
    </location>
</feature>
<dbReference type="SUPFAM" id="SSF55073">
    <property type="entry name" value="Nucleotide cyclase"/>
    <property type="match status" value="1"/>
</dbReference>
<dbReference type="Gene3D" id="3.30.70.270">
    <property type="match status" value="1"/>
</dbReference>
<dbReference type="Gene3D" id="3.30.450.20">
    <property type="entry name" value="PAS domain"/>
    <property type="match status" value="2"/>
</dbReference>
<dbReference type="SMART" id="SM00267">
    <property type="entry name" value="GGDEF"/>
    <property type="match status" value="1"/>
</dbReference>
<evidence type="ECO:0000313" key="12">
    <source>
        <dbReference type="EMBL" id="NHZ77729.1"/>
    </source>
</evidence>
<evidence type="ECO:0000256" key="1">
    <source>
        <dbReference type="ARBA" id="ARBA00004651"/>
    </source>
</evidence>
<feature type="region of interest" description="Disordered" evidence="6">
    <location>
        <begin position="1"/>
        <end position="29"/>
    </location>
</feature>
<dbReference type="InterPro" id="IPR001633">
    <property type="entry name" value="EAL_dom"/>
</dbReference>
<feature type="transmembrane region" description="Helical" evidence="7">
    <location>
        <begin position="225"/>
        <end position="244"/>
    </location>
</feature>
<evidence type="ECO:0000256" key="7">
    <source>
        <dbReference type="SAM" id="Phobius"/>
    </source>
</evidence>
<organism evidence="12 13">
    <name type="scientific">Massilia frigida</name>
    <dbReference type="NCBI Taxonomy" id="2609281"/>
    <lineage>
        <taxon>Bacteria</taxon>
        <taxon>Pseudomonadati</taxon>
        <taxon>Pseudomonadota</taxon>
        <taxon>Betaproteobacteria</taxon>
        <taxon>Burkholderiales</taxon>
        <taxon>Oxalobacteraceae</taxon>
        <taxon>Telluria group</taxon>
        <taxon>Massilia</taxon>
    </lineage>
</organism>
<feature type="transmembrane region" description="Helical" evidence="7">
    <location>
        <begin position="256"/>
        <end position="277"/>
    </location>
</feature>
<sequence>MSGTPEAERFRAAVPASPPYPESSSDGRRMQTQMIRRAGEIVLLATIYYITARLGLLLALPPGYAAPIWPAAGIALGAVLICGNRVAPGIWIGSFLCNVAVSFDAGSTALLVKSLLLPAILGMGATAQAIAGGYLIRRFVGFPMPLDRARDVIKFLGLGGPLSCIIGASVGATVLFLAGTLPAESYAFIWWAWWFGDAIGVLVTTPLMLTWFGQPQALWRRRRKTVALPICLALVVIVGVFSGAKEPYFSPPHLRIAWSVLAGGLMFAGLLGAFLLVTSGHAMLIEQLVAQRTHDLERTRQAEQAARQLAAIVTSSEDAIIGKTLDGTIVSWNAGAARMYGYSAAEILGRPMSVLTPPELAGEMPAILARLRRGERIDHLETAQLRKDGGRIAVSLTISPIRDADGMVTGVSAIARDISERKRAEEALRDREARIRRLVDANIIGIFIGDMSGRISEANDAFLKISGYSREDVLSGKLLWNNMTPPQYDAADAHALEELKNTGRCTPYEKELMRKDGSLIPVLLASALFEGAQDEGVSFVLDLTERRQADERIHHMADHDALTGLPNRTLLQDRMHQAIAFAHRNRRRVAILFIDLDYFKNINDSLGHHIGDQVLKMAAIRLQQCLREGDSVARLGGDEFVLILPLLDDSSDAARVARKALDSLTQPFSVELKQLHLGGSIGISLYPDDGHDVDSLMRAADTAMYHAKEMGRGNFQFFTAALNQAVQRRLDVSQRLRQALAHDEFILHYQPQVKMESGIIFSAEALLRWQPPGTEPISCGDFIANAEESGLIVPIGEWVLRQACRQLKAWHAAGHPQLKMAVNLSPRQLEQANFCSLVGQILDEEGLPATALELEITESILMQRSEYNLAMLNQLSDMGIQLSVDDFGTGYSSLAYLQRFPVHSLKIDQSFVRDIGTDQNDTALVTAIIAMAASLQLEVIAEGVETLPQAEFLMAHGCAAAQGFYYSKAVRADAFSALFGDTFACTMQRPR</sequence>
<dbReference type="PROSITE" id="PS50883">
    <property type="entry name" value="EAL"/>
    <property type="match status" value="1"/>
</dbReference>
<dbReference type="InterPro" id="IPR000014">
    <property type="entry name" value="PAS"/>
</dbReference>
<dbReference type="PANTHER" id="PTHR44757:SF2">
    <property type="entry name" value="BIOFILM ARCHITECTURE MAINTENANCE PROTEIN MBAA"/>
    <property type="match status" value="1"/>
</dbReference>
<comment type="caution">
    <text evidence="12">The sequence shown here is derived from an EMBL/GenBank/DDBJ whole genome shotgun (WGS) entry which is preliminary data.</text>
</comment>
<reference evidence="12 13" key="1">
    <citation type="submission" date="2019-10" db="EMBL/GenBank/DDBJ databases">
        <title>Taxonomy of Antarctic Massilia spp.: description of Massilia rubra sp. nov., Massilia aquatica sp. nov., Massilia mucilaginosa sp. nov., Massilia frigida sp. nov. isolated from streams, lakes and regoliths.</title>
        <authorList>
            <person name="Holochova P."/>
            <person name="Sedlacek I."/>
            <person name="Kralova S."/>
            <person name="Maslanova I."/>
            <person name="Busse H.-J."/>
            <person name="Stankova E."/>
            <person name="Vrbovska V."/>
            <person name="Kovarovic V."/>
            <person name="Bartak M."/>
            <person name="Svec P."/>
            <person name="Pantucek R."/>
        </authorList>
    </citation>
    <scope>NUCLEOTIDE SEQUENCE [LARGE SCALE GENOMIC DNA]</scope>
    <source>
        <strain evidence="12 13">CCM 8695</strain>
    </source>
</reference>
<dbReference type="InterPro" id="IPR029787">
    <property type="entry name" value="Nucleotide_cyclase"/>
</dbReference>
<feature type="transmembrane region" description="Helical" evidence="7">
    <location>
        <begin position="156"/>
        <end position="179"/>
    </location>
</feature>
<dbReference type="InterPro" id="IPR043128">
    <property type="entry name" value="Rev_trsase/Diguanyl_cyclase"/>
</dbReference>
<name>A0ABX0N494_9BURK</name>
<dbReference type="EMBL" id="WHJG01000001">
    <property type="protein sequence ID" value="NHZ77729.1"/>
    <property type="molecule type" value="Genomic_DNA"/>
</dbReference>
<proteinExistence type="predicted"/>
<feature type="domain" description="PAC" evidence="9">
    <location>
        <begin position="506"/>
        <end position="555"/>
    </location>
</feature>
<dbReference type="PROSITE" id="PS50887">
    <property type="entry name" value="GGDEF"/>
    <property type="match status" value="1"/>
</dbReference>
<feature type="domain" description="PAC" evidence="9">
    <location>
        <begin position="378"/>
        <end position="430"/>
    </location>
</feature>
<feature type="transmembrane region" description="Helical" evidence="7">
    <location>
        <begin position="116"/>
        <end position="136"/>
    </location>
</feature>
<dbReference type="InterPro" id="IPR035919">
    <property type="entry name" value="EAL_sf"/>
</dbReference>
<evidence type="ECO:0000256" key="3">
    <source>
        <dbReference type="ARBA" id="ARBA00022692"/>
    </source>
</evidence>
<evidence type="ECO:0000259" key="8">
    <source>
        <dbReference type="PROSITE" id="PS50112"/>
    </source>
</evidence>
<dbReference type="CDD" id="cd01949">
    <property type="entry name" value="GGDEF"/>
    <property type="match status" value="1"/>
</dbReference>
<feature type="domain" description="PAS" evidence="8">
    <location>
        <begin position="305"/>
        <end position="375"/>
    </location>
</feature>
<dbReference type="Pfam" id="PF13426">
    <property type="entry name" value="PAS_9"/>
    <property type="match status" value="2"/>
</dbReference>
<feature type="transmembrane region" description="Helical" evidence="7">
    <location>
        <begin position="66"/>
        <end position="83"/>
    </location>
</feature>
<evidence type="ECO:0000259" key="9">
    <source>
        <dbReference type="PROSITE" id="PS50113"/>
    </source>
</evidence>